<organism evidence="2">
    <name type="scientific">Cladocopium goreaui</name>
    <dbReference type="NCBI Taxonomy" id="2562237"/>
    <lineage>
        <taxon>Eukaryota</taxon>
        <taxon>Sar</taxon>
        <taxon>Alveolata</taxon>
        <taxon>Dinophyceae</taxon>
        <taxon>Suessiales</taxon>
        <taxon>Symbiodiniaceae</taxon>
        <taxon>Cladocopium</taxon>
    </lineage>
</organism>
<reference evidence="3 4" key="2">
    <citation type="submission" date="2024-05" db="EMBL/GenBank/DDBJ databases">
        <authorList>
            <person name="Chen Y."/>
            <person name="Shah S."/>
            <person name="Dougan E. K."/>
            <person name="Thang M."/>
            <person name="Chan C."/>
        </authorList>
    </citation>
    <scope>NUCLEOTIDE SEQUENCE [LARGE SCALE GENOMIC DNA]</scope>
</reference>
<dbReference type="EMBL" id="CAMXCT020000040">
    <property type="protein sequence ID" value="CAL1126267.1"/>
    <property type="molecule type" value="Genomic_DNA"/>
</dbReference>
<comment type="caution">
    <text evidence="2">The sequence shown here is derived from an EMBL/GenBank/DDBJ whole genome shotgun (WGS) entry which is preliminary data.</text>
</comment>
<evidence type="ECO:0000313" key="3">
    <source>
        <dbReference type="EMBL" id="CAL4760204.1"/>
    </source>
</evidence>
<name>A0A9P1FGF6_9DINO</name>
<sequence>MRRQQPYQPESPLSLSQSAARMMTYLAMPLVFAQTPAKDHLPSVSSTGPSDHSSPWAIKMKKKLTKKVRKRAKRNSKKRAMVRKYKNRRGESKVCLAYELAPTMCWRSNTRCTVCWLVQSLLRRPTGFGMQP</sequence>
<dbReference type="EMBL" id="CAMXCT010000040">
    <property type="protein sequence ID" value="CAI3972892.1"/>
    <property type="molecule type" value="Genomic_DNA"/>
</dbReference>
<dbReference type="Proteomes" id="UP001152797">
    <property type="component" value="Unassembled WGS sequence"/>
</dbReference>
<accession>A0A9P1FGF6</accession>
<protein>
    <submittedName>
        <fullName evidence="2">Uncharacterized protein</fullName>
    </submittedName>
</protein>
<evidence type="ECO:0000256" key="1">
    <source>
        <dbReference type="SAM" id="MobiDB-lite"/>
    </source>
</evidence>
<proteinExistence type="predicted"/>
<evidence type="ECO:0000313" key="2">
    <source>
        <dbReference type="EMBL" id="CAI3972892.1"/>
    </source>
</evidence>
<dbReference type="AlphaFoldDB" id="A0A9P1FGF6"/>
<reference evidence="2" key="1">
    <citation type="submission" date="2022-10" db="EMBL/GenBank/DDBJ databases">
        <authorList>
            <person name="Chen Y."/>
            <person name="Dougan E. K."/>
            <person name="Chan C."/>
            <person name="Rhodes N."/>
            <person name="Thang M."/>
        </authorList>
    </citation>
    <scope>NUCLEOTIDE SEQUENCE</scope>
</reference>
<keyword evidence="4" id="KW-1185">Reference proteome</keyword>
<gene>
    <name evidence="2" type="ORF">C1SCF055_LOCUS1429</name>
</gene>
<feature type="region of interest" description="Disordered" evidence="1">
    <location>
        <begin position="63"/>
        <end position="85"/>
    </location>
</feature>
<evidence type="ECO:0000313" key="4">
    <source>
        <dbReference type="Proteomes" id="UP001152797"/>
    </source>
</evidence>
<dbReference type="EMBL" id="CAMXCT030000040">
    <property type="protein sequence ID" value="CAL4760204.1"/>
    <property type="molecule type" value="Genomic_DNA"/>
</dbReference>